<dbReference type="GO" id="GO:0030425">
    <property type="term" value="C:dendrite"/>
    <property type="evidence" value="ECO:0007669"/>
    <property type="project" value="TreeGrafter"/>
</dbReference>
<protein>
    <recommendedName>
        <fullName evidence="10">Protein very KIND</fullName>
    </recommendedName>
</protein>
<evidence type="ECO:0000256" key="2">
    <source>
        <dbReference type="ARBA" id="ARBA00022737"/>
    </source>
</evidence>
<gene>
    <name evidence="8" type="ORF">chiPu_0000698</name>
</gene>
<dbReference type="Proteomes" id="UP000287033">
    <property type="component" value="Unassembled WGS sequence"/>
</dbReference>
<reference evidence="8 9" key="1">
    <citation type="journal article" date="2018" name="Nat. Ecol. Evol.">
        <title>Shark genomes provide insights into elasmobranch evolution and the origin of vertebrates.</title>
        <authorList>
            <person name="Hara Y"/>
            <person name="Yamaguchi K"/>
            <person name="Onimaru K"/>
            <person name="Kadota M"/>
            <person name="Koyanagi M"/>
            <person name="Keeley SD"/>
            <person name="Tatsumi K"/>
            <person name="Tanaka K"/>
            <person name="Motone F"/>
            <person name="Kageyama Y"/>
            <person name="Nozu R"/>
            <person name="Adachi N"/>
            <person name="Nishimura O"/>
            <person name="Nakagawa R"/>
            <person name="Tanegashima C"/>
            <person name="Kiyatake I"/>
            <person name="Matsumoto R"/>
            <person name="Murakumo K"/>
            <person name="Nishida K"/>
            <person name="Terakita A"/>
            <person name="Kuratani S"/>
            <person name="Sato K"/>
            <person name="Hyodo S Kuraku.S."/>
        </authorList>
    </citation>
    <scope>NUCLEOTIDE SEQUENCE [LARGE SCALE GENOMIC DNA]</scope>
</reference>
<dbReference type="InterPro" id="IPR029899">
    <property type="entry name" value="KNDC1"/>
</dbReference>
<evidence type="ECO:0000313" key="8">
    <source>
        <dbReference type="EMBL" id="GCC22311.1"/>
    </source>
</evidence>
<dbReference type="Gene3D" id="1.20.870.10">
    <property type="entry name" value="Son of sevenless (SoS) protein Chain: S domain 1"/>
    <property type="match status" value="1"/>
</dbReference>
<keyword evidence="2" id="KW-0677">Repeat</keyword>
<evidence type="ECO:0000259" key="6">
    <source>
        <dbReference type="PROSITE" id="PS50212"/>
    </source>
</evidence>
<dbReference type="InterPro" id="IPR001895">
    <property type="entry name" value="RASGEF_cat_dom"/>
</dbReference>
<dbReference type="CDD" id="cd06224">
    <property type="entry name" value="REM"/>
    <property type="match status" value="1"/>
</dbReference>
<dbReference type="InterPro" id="IPR000651">
    <property type="entry name" value="Ras-like_Gua-exchang_fac_N"/>
</dbReference>
<keyword evidence="1 3" id="KW-0344">Guanine-nucleotide releasing factor</keyword>
<dbReference type="FunFam" id="1.10.510.10:FF:000529">
    <property type="entry name" value="Kinase non-catalytic C-lobe domain-containing 1"/>
    <property type="match status" value="1"/>
</dbReference>
<feature type="domain" description="N-terminal Ras-GEF" evidence="6">
    <location>
        <begin position="1563"/>
        <end position="1693"/>
    </location>
</feature>
<comment type="caution">
    <text evidence="8">The sequence shown here is derived from an EMBL/GenBank/DDBJ whole genome shotgun (WGS) entry which is preliminary data.</text>
</comment>
<feature type="compositionally biased region" description="Basic and acidic residues" evidence="4">
    <location>
        <begin position="1043"/>
        <end position="1057"/>
    </location>
</feature>
<dbReference type="Gene3D" id="1.10.840.10">
    <property type="entry name" value="Ras guanine-nucleotide exchange factors catalytic domain"/>
    <property type="match status" value="1"/>
</dbReference>
<dbReference type="Gene3D" id="1.10.510.10">
    <property type="entry name" value="Transferase(Phosphotransferase) domain 1"/>
    <property type="match status" value="2"/>
</dbReference>
<evidence type="ECO:0008006" key="10">
    <source>
        <dbReference type="Google" id="ProtNLM"/>
    </source>
</evidence>
<evidence type="ECO:0000256" key="1">
    <source>
        <dbReference type="ARBA" id="ARBA00022658"/>
    </source>
</evidence>
<dbReference type="PROSITE" id="PS50009">
    <property type="entry name" value="RASGEF_CAT"/>
    <property type="match status" value="1"/>
</dbReference>
<feature type="domain" description="KIND" evidence="7">
    <location>
        <begin position="49"/>
        <end position="229"/>
    </location>
</feature>
<evidence type="ECO:0000256" key="3">
    <source>
        <dbReference type="PROSITE-ProRule" id="PRU00168"/>
    </source>
</evidence>
<evidence type="ECO:0000259" key="7">
    <source>
        <dbReference type="PROSITE" id="PS51377"/>
    </source>
</evidence>
<dbReference type="SMART" id="SM00229">
    <property type="entry name" value="RasGEFN"/>
    <property type="match status" value="1"/>
</dbReference>
<evidence type="ECO:0000259" key="5">
    <source>
        <dbReference type="PROSITE" id="PS50009"/>
    </source>
</evidence>
<keyword evidence="9" id="KW-1185">Reference proteome</keyword>
<dbReference type="OMA" id="ASTCKVH"/>
<feature type="region of interest" description="Disordered" evidence="4">
    <location>
        <begin position="322"/>
        <end position="341"/>
    </location>
</feature>
<feature type="compositionally biased region" description="Polar residues" evidence="4">
    <location>
        <begin position="243"/>
        <end position="255"/>
    </location>
</feature>
<feature type="domain" description="KIND" evidence="7">
    <location>
        <begin position="606"/>
        <end position="770"/>
    </location>
</feature>
<dbReference type="InterPro" id="IPR011009">
    <property type="entry name" value="Kinase-like_dom_sf"/>
</dbReference>
<dbReference type="InterPro" id="IPR023578">
    <property type="entry name" value="Ras_GEF_dom_sf"/>
</dbReference>
<dbReference type="PROSITE" id="PS50212">
    <property type="entry name" value="RASGEF_NTER"/>
    <property type="match status" value="1"/>
</dbReference>
<dbReference type="Pfam" id="PF00618">
    <property type="entry name" value="RasGEF_N"/>
    <property type="match status" value="1"/>
</dbReference>
<dbReference type="GO" id="GO:0005085">
    <property type="term" value="F:guanyl-nucleotide exchange factor activity"/>
    <property type="evidence" value="ECO:0007669"/>
    <property type="project" value="UniProtKB-KW"/>
</dbReference>
<accession>A0A401RW04</accession>
<dbReference type="GO" id="GO:0043025">
    <property type="term" value="C:neuronal cell body"/>
    <property type="evidence" value="ECO:0007669"/>
    <property type="project" value="TreeGrafter"/>
</dbReference>
<dbReference type="GO" id="GO:0048814">
    <property type="term" value="P:regulation of dendrite morphogenesis"/>
    <property type="evidence" value="ECO:0007669"/>
    <property type="project" value="TreeGrafter"/>
</dbReference>
<evidence type="ECO:0000313" key="9">
    <source>
        <dbReference type="Proteomes" id="UP000287033"/>
    </source>
</evidence>
<dbReference type="InterPro" id="IPR036964">
    <property type="entry name" value="RASGEF_cat_dom_sf"/>
</dbReference>
<dbReference type="GO" id="GO:0007264">
    <property type="term" value="P:small GTPase-mediated signal transduction"/>
    <property type="evidence" value="ECO:0007669"/>
    <property type="project" value="InterPro"/>
</dbReference>
<dbReference type="PANTHER" id="PTHR21560:SF0">
    <property type="entry name" value="KINASE NON-CATALYTIC C-LOBE DOMAIN-CONTAINING PROTEIN 1"/>
    <property type="match status" value="1"/>
</dbReference>
<dbReference type="GO" id="GO:0032045">
    <property type="term" value="C:guanyl-nucleotide exchange factor complex"/>
    <property type="evidence" value="ECO:0007669"/>
    <property type="project" value="TreeGrafter"/>
</dbReference>
<dbReference type="SUPFAM" id="SSF48366">
    <property type="entry name" value="Ras GEF"/>
    <property type="match status" value="1"/>
</dbReference>
<dbReference type="OrthoDB" id="10254377at2759"/>
<dbReference type="Pfam" id="PF00617">
    <property type="entry name" value="RasGEF"/>
    <property type="match status" value="1"/>
</dbReference>
<evidence type="ECO:0000256" key="4">
    <source>
        <dbReference type="SAM" id="MobiDB-lite"/>
    </source>
</evidence>
<feature type="compositionally biased region" description="Polar residues" evidence="4">
    <location>
        <begin position="1033"/>
        <end position="1042"/>
    </location>
</feature>
<feature type="domain" description="Ras-GEF" evidence="5">
    <location>
        <begin position="1790"/>
        <end position="1960"/>
    </location>
</feature>
<dbReference type="SUPFAM" id="SSF56112">
    <property type="entry name" value="Protein kinase-like (PK-like)"/>
    <property type="match status" value="2"/>
</dbReference>
<dbReference type="Pfam" id="PF16474">
    <property type="entry name" value="KIND"/>
    <property type="match status" value="1"/>
</dbReference>
<feature type="compositionally biased region" description="Low complexity" evidence="4">
    <location>
        <begin position="1022"/>
        <end position="1032"/>
    </location>
</feature>
<dbReference type="PROSITE" id="PS51377">
    <property type="entry name" value="KIND"/>
    <property type="match status" value="2"/>
</dbReference>
<dbReference type="InterPro" id="IPR011019">
    <property type="entry name" value="KIND_dom"/>
</dbReference>
<dbReference type="PANTHER" id="PTHR21560">
    <property type="entry name" value="VERY KIND PROTEIN"/>
    <property type="match status" value="1"/>
</dbReference>
<sequence length="1960" mass="220047">MGRSWAAAECAERDPNYKEAMALYYHEDDDREYYEFEPLPTLLEDEENVSLADILSLRDSCLSEQDIWAACLECCLSMKSISHTPLFHTLCITPDTLAFNANGNVCFMEQLSDDPEGAFVPPEFDITGNTFEAHVYSLGATLAAAAEFVIEPELEPNLSQELRSLLDQMQQEKPEDRPDIESIITTCEEKLKCLSSDSICRNLSAIGRRVLSIESVGAFQDGCEETCKEKMRQEGVGHELQTSERNPADGSSSTEDLPYDLNMQNSGTVEVICKTEKHVQDVDPDLTVEGDQLFQPCLDDMSSAELCERREPVLVMNSTEMNTKGHEADRISPVPQKRSTARKRILPKLPTELAGSSQHLHQSKMELGRSVTSNHSPISFSDITADSLSSVGSVKMLNITDCPQKVLFRTKNNDVNFIPKNSLPSERLNVNRSSDGTQKVSSIAAVNKNLPKSCNLIFDESKERSLKPPFTFGKMSSTKSLKAKISALSFTSASMNSQMDSLASSGLLLGTRAAFGDYSYRAAKTEASDLPHLDSIFLDTERIVGCTQRNSFKQSRSQSVNDLSTSNTLLFSNVIQHSQDDNREQMSPIRAAENDPVEFHFDKQHISLEELLSEDDRPLKDHELWALCHECLISLQLCKDYPEYLCLESAYIDTNGEVLFVSPMCNGNLDSFYLAPEFETQGVVTEKVCVYGIAAILWAAAKYNAPVNQKLPLSRNLKKLLLDMAKRNSKERPSITDALEICNDYLIKRGIDSREILILLRNSVIQNYHKKGTDVIGLNFKTKKLEFSNSPLGHADFAQESSRLGFVPLASDSKLTAVKGPIPCQYSVKGKSPSKLPEAFTSPATHFKPIILTEHKEKTSVKVSSKTSTAKQLVIALKQENQEAMSIENIKNDIVVEASAVNCKSVESTIHTPASLVSTSDQTKSSSIYSANHSPMVKSKANLAQTMCLQYQKANCNSDSSAVSTFPTNDELQNSKMETLTSPPGQSIVPEQLSVLPNTSGYELNRLFSESTVLSNRDSGRSRGNSSNYIGSQLQNLPNSTLDGHKDQKPEMKKDTLSEPSNNSSSEFVEFDCVALEAPLSEGCVFAQESLDTEYEIKPFTAVPNIAAEISENVHLPSACISSCCHDNLVAINSSSPEPVSLLQKAVQLIKEEFAFDGYLENGEEAHVMGEYILSLKSLKFSTFTSAISEKFCDLYWDDKLLEHLYEVVNGNPPHPASLSRAATSSNPDDFNIAQHHAMNKNNSDPMHREQRSSEDKLVKAVGRETKVFTSKPQLSATPSRECNTLKANDLSDLLYSANCKEDQLNSNDSIILGQDVSSMLPDETNFVKTNSGHWEEEQNVTKRFLQMEDNCHFTGESCTPCQDLKFGHSNEKRKDDIGHLTEESESQVSLPLRQTESSVGRKRCNPGWSSAFFGSEYFNQQVKTYVKQMGQHNFNEEKNIEAKLLEIEQQLMMETKNFRKTKVFYQKLQQQEKRNKGIDAKVVLPKLRQQLEEMKLKMEFLELAKKYIEILQMEQWGLNSSVLHLLVTSSFQPETLNLRSTDSNSFLTFHSLKGDQSQSKDRTQILQAGTAVGLMANLYSSNAVIEGYVQQFLYTFRYFTSPCEFLQFLEDRFSSVIDISANQRNSSDSINVYNRSLDLLQAWIEECYYVDFAEDTEVLNKLETFISSKVILYDSRGEYLINLLQSFSEKEKAHNPLYDSIMFEDLGNEEDNQSVHSMFKKVLDEDISRKSFKWKISKRAEPTNLQPKEKSYTIATALPKPCYTGFARELSGAYQKVDEKGLFMLADYSPQHLAQQLTLLQQELFRDCHPVHFLNSRAFGVKDKPTTVLKPVSSESAFAEGSSLFVLDYRQRQYLLDLIKYADYVSHWVSAEIVICNTPKAQSALLSKFLSIAKFCYELRNFATAMQILNSLESLIVRQLPSWKSLSSKALEIMEELTAVQVLYSKNSWMSKLLYQHDK</sequence>
<dbReference type="EMBL" id="BEZZ01000009">
    <property type="protein sequence ID" value="GCC22311.1"/>
    <property type="molecule type" value="Genomic_DNA"/>
</dbReference>
<dbReference type="SMART" id="SM00750">
    <property type="entry name" value="KIND"/>
    <property type="match status" value="2"/>
</dbReference>
<proteinExistence type="predicted"/>
<organism evidence="8 9">
    <name type="scientific">Chiloscyllium punctatum</name>
    <name type="common">Brownbanded bambooshark</name>
    <name type="synonym">Hemiscyllium punctatum</name>
    <dbReference type="NCBI Taxonomy" id="137246"/>
    <lineage>
        <taxon>Eukaryota</taxon>
        <taxon>Metazoa</taxon>
        <taxon>Chordata</taxon>
        <taxon>Craniata</taxon>
        <taxon>Vertebrata</taxon>
        <taxon>Chondrichthyes</taxon>
        <taxon>Elasmobranchii</taxon>
        <taxon>Galeomorphii</taxon>
        <taxon>Galeoidea</taxon>
        <taxon>Orectolobiformes</taxon>
        <taxon>Hemiscylliidae</taxon>
        <taxon>Chiloscyllium</taxon>
    </lineage>
</organism>
<name>A0A401RW04_CHIPU</name>
<feature type="region of interest" description="Disordered" evidence="4">
    <location>
        <begin position="1015"/>
        <end position="1065"/>
    </location>
</feature>
<feature type="region of interest" description="Disordered" evidence="4">
    <location>
        <begin position="234"/>
        <end position="261"/>
    </location>
</feature>